<comment type="caution">
    <text evidence="1">The sequence shown here is derived from an EMBL/GenBank/DDBJ whole genome shotgun (WGS) entry which is preliminary data.</text>
</comment>
<dbReference type="AlphaFoldDB" id="A0A444G040"/>
<gene>
    <name evidence="1" type="ORF">B296_00004961</name>
</gene>
<dbReference type="Proteomes" id="UP000287651">
    <property type="component" value="Unassembled WGS sequence"/>
</dbReference>
<accession>A0A444G040</accession>
<reference evidence="1 2" key="1">
    <citation type="journal article" date="2014" name="Agronomy (Basel)">
        <title>A Draft Genome Sequence for Ensete ventricosum, the Drought-Tolerant Tree Against Hunger.</title>
        <authorList>
            <person name="Harrison J."/>
            <person name="Moore K.A."/>
            <person name="Paszkiewicz K."/>
            <person name="Jones T."/>
            <person name="Grant M."/>
            <person name="Ambacheew D."/>
            <person name="Muzemil S."/>
            <person name="Studholme D.J."/>
        </authorList>
    </citation>
    <scope>NUCLEOTIDE SEQUENCE [LARGE SCALE GENOMIC DNA]</scope>
</reference>
<evidence type="ECO:0000313" key="1">
    <source>
        <dbReference type="EMBL" id="RRT55885.1"/>
    </source>
</evidence>
<proteinExistence type="predicted"/>
<dbReference type="EMBL" id="AMZH03009878">
    <property type="protein sequence ID" value="RRT55885.1"/>
    <property type="molecule type" value="Genomic_DNA"/>
</dbReference>
<sequence length="106" mass="12267">MEKDYLTYDWCRRRRSWARRGSAPSPLGDGEETLQNPNRRRRGDAKYGAIAPWHLKKERGLLFDGVRASARPVAYGGSDRRRESDLTEYPIWGHAGSDSLVHYIYI</sequence>
<evidence type="ECO:0000313" key="2">
    <source>
        <dbReference type="Proteomes" id="UP000287651"/>
    </source>
</evidence>
<protein>
    <submittedName>
        <fullName evidence="1">Uncharacterized protein</fullName>
    </submittedName>
</protein>
<organism evidence="1 2">
    <name type="scientific">Ensete ventricosum</name>
    <name type="common">Abyssinian banana</name>
    <name type="synonym">Musa ensete</name>
    <dbReference type="NCBI Taxonomy" id="4639"/>
    <lineage>
        <taxon>Eukaryota</taxon>
        <taxon>Viridiplantae</taxon>
        <taxon>Streptophyta</taxon>
        <taxon>Embryophyta</taxon>
        <taxon>Tracheophyta</taxon>
        <taxon>Spermatophyta</taxon>
        <taxon>Magnoliopsida</taxon>
        <taxon>Liliopsida</taxon>
        <taxon>Zingiberales</taxon>
        <taxon>Musaceae</taxon>
        <taxon>Ensete</taxon>
    </lineage>
</organism>
<name>A0A444G040_ENSVE</name>